<gene>
    <name evidence="1" type="primary">CHIA_1</name>
    <name evidence="1" type="ORF">CFP56_042029</name>
</gene>
<keyword evidence="2" id="KW-1185">Reference proteome</keyword>
<proteinExistence type="predicted"/>
<protein>
    <submittedName>
        <fullName evidence="1">Acidic endochitinase</fullName>
    </submittedName>
</protein>
<dbReference type="EMBL" id="PKMF04000854">
    <property type="protein sequence ID" value="KAK7817947.1"/>
    <property type="molecule type" value="Genomic_DNA"/>
</dbReference>
<dbReference type="PANTHER" id="PTHR45708">
    <property type="entry name" value="ENDOCHITINASE"/>
    <property type="match status" value="1"/>
</dbReference>
<dbReference type="Proteomes" id="UP000237347">
    <property type="component" value="Unassembled WGS sequence"/>
</dbReference>
<evidence type="ECO:0000313" key="1">
    <source>
        <dbReference type="EMBL" id="KAK7817947.1"/>
    </source>
</evidence>
<feature type="non-terminal residue" evidence="1">
    <location>
        <position position="1"/>
    </location>
</feature>
<accession>A0AAW0IUF5</accession>
<comment type="caution">
    <text evidence="1">The sequence shown here is derived from an EMBL/GenBank/DDBJ whole genome shotgun (WGS) entry which is preliminary data.</text>
</comment>
<reference evidence="1 2" key="1">
    <citation type="journal article" date="2018" name="Sci. Data">
        <title>The draft genome sequence of cork oak.</title>
        <authorList>
            <person name="Ramos A.M."/>
            <person name="Usie A."/>
            <person name="Barbosa P."/>
            <person name="Barros P.M."/>
            <person name="Capote T."/>
            <person name="Chaves I."/>
            <person name="Simoes F."/>
            <person name="Abreu I."/>
            <person name="Carrasquinho I."/>
            <person name="Faro C."/>
            <person name="Guimaraes J.B."/>
            <person name="Mendonca D."/>
            <person name="Nobrega F."/>
            <person name="Rodrigues L."/>
            <person name="Saibo N.J.M."/>
            <person name="Varela M.C."/>
            <person name="Egas C."/>
            <person name="Matos J."/>
            <person name="Miguel C.M."/>
            <person name="Oliveira M.M."/>
            <person name="Ricardo C.P."/>
            <person name="Goncalves S."/>
        </authorList>
    </citation>
    <scope>NUCLEOTIDE SEQUENCE [LARGE SCALE GENOMIC DNA]</scope>
    <source>
        <strain evidence="2">cv. HL8</strain>
    </source>
</reference>
<dbReference type="GO" id="GO:0004568">
    <property type="term" value="F:chitinase activity"/>
    <property type="evidence" value="ECO:0007669"/>
    <property type="project" value="TreeGrafter"/>
</dbReference>
<sequence>NVARYLWNNFLGGQSDSRPLVLLHVNSVVLIQTTSRIIGTIGPIFKKAKYFWVCLRLKMQLTVATSHPMCLIMKCSAKYGGVMVWSRFYDQNYSSAIESNV</sequence>
<dbReference type="AlphaFoldDB" id="A0AAW0IUF5"/>
<organism evidence="1 2">
    <name type="scientific">Quercus suber</name>
    <name type="common">Cork oak</name>
    <dbReference type="NCBI Taxonomy" id="58331"/>
    <lineage>
        <taxon>Eukaryota</taxon>
        <taxon>Viridiplantae</taxon>
        <taxon>Streptophyta</taxon>
        <taxon>Embryophyta</taxon>
        <taxon>Tracheophyta</taxon>
        <taxon>Spermatophyta</taxon>
        <taxon>Magnoliopsida</taxon>
        <taxon>eudicotyledons</taxon>
        <taxon>Gunneridae</taxon>
        <taxon>Pentapetalae</taxon>
        <taxon>rosids</taxon>
        <taxon>fabids</taxon>
        <taxon>Fagales</taxon>
        <taxon>Fagaceae</taxon>
        <taxon>Quercus</taxon>
    </lineage>
</organism>
<evidence type="ECO:0000313" key="2">
    <source>
        <dbReference type="Proteomes" id="UP000237347"/>
    </source>
</evidence>
<name>A0AAW0IUF5_QUESU</name>
<dbReference type="PANTHER" id="PTHR45708:SF64">
    <property type="entry name" value="CHITINASE"/>
    <property type="match status" value="1"/>
</dbReference>
<dbReference type="InterPro" id="IPR050542">
    <property type="entry name" value="Glycosyl_Hydrlase18_Chitinase"/>
</dbReference>
<dbReference type="GO" id="GO:0005576">
    <property type="term" value="C:extracellular region"/>
    <property type="evidence" value="ECO:0007669"/>
    <property type="project" value="TreeGrafter"/>
</dbReference>